<proteinExistence type="predicted"/>
<dbReference type="RefSeq" id="WP_218632362.1">
    <property type="nucleotide sequence ID" value="NZ_JAHVAH010000001.1"/>
</dbReference>
<name>A0ABS6V482_9SPHN</name>
<dbReference type="Pfam" id="PF10604">
    <property type="entry name" value="Polyketide_cyc2"/>
    <property type="match status" value="1"/>
</dbReference>
<organism evidence="1 2">
    <name type="scientific">Sphingomicrobium clamense</name>
    <dbReference type="NCBI Taxonomy" id="2851013"/>
    <lineage>
        <taxon>Bacteria</taxon>
        <taxon>Pseudomonadati</taxon>
        <taxon>Pseudomonadota</taxon>
        <taxon>Alphaproteobacteria</taxon>
        <taxon>Sphingomonadales</taxon>
        <taxon>Sphingomonadaceae</taxon>
        <taxon>Sphingomicrobium</taxon>
    </lineage>
</organism>
<gene>
    <name evidence="1" type="ORF">KTQ36_03515</name>
</gene>
<protein>
    <submittedName>
        <fullName evidence="1">SRPBCC family protein</fullName>
    </submittedName>
</protein>
<dbReference type="Proteomes" id="UP000698028">
    <property type="component" value="Unassembled WGS sequence"/>
</dbReference>
<evidence type="ECO:0000313" key="2">
    <source>
        <dbReference type="Proteomes" id="UP000698028"/>
    </source>
</evidence>
<evidence type="ECO:0000313" key="1">
    <source>
        <dbReference type="EMBL" id="MBW0144360.1"/>
    </source>
</evidence>
<comment type="caution">
    <text evidence="1">The sequence shown here is derived from an EMBL/GenBank/DDBJ whole genome shotgun (WGS) entry which is preliminary data.</text>
</comment>
<keyword evidence="2" id="KW-1185">Reference proteome</keyword>
<accession>A0ABS6V482</accession>
<reference evidence="1 2" key="1">
    <citation type="submission" date="2021-07" db="EMBL/GenBank/DDBJ databases">
        <title>The draft genome sequence of Sphingomicrobium sp. B8.</title>
        <authorList>
            <person name="Mu L."/>
        </authorList>
    </citation>
    <scope>NUCLEOTIDE SEQUENCE [LARGE SCALE GENOMIC DNA]</scope>
    <source>
        <strain evidence="1 2">B8</strain>
    </source>
</reference>
<dbReference type="InterPro" id="IPR019587">
    <property type="entry name" value="Polyketide_cyclase/dehydratase"/>
</dbReference>
<sequence>MQKTLSHRFTLDLPPKEAFPLFTAEGERAWVEGWNPTFLHAERPETTAKGTVWQTGEGGTRTLWMCMDWEPPRSVRYARVMPAASFDVVEVTVEPDGEGSAVTVAYTFTPLTNAARAEVDAIDQEKFAAMIGEWPTLIARAT</sequence>
<dbReference type="EMBL" id="JAHVAH010000001">
    <property type="protein sequence ID" value="MBW0144360.1"/>
    <property type="molecule type" value="Genomic_DNA"/>
</dbReference>